<comment type="caution">
    <text evidence="2">The sequence shown here is derived from an EMBL/GenBank/DDBJ whole genome shotgun (WGS) entry which is preliminary data.</text>
</comment>
<feature type="signal peptide" evidence="1">
    <location>
        <begin position="1"/>
        <end position="17"/>
    </location>
</feature>
<dbReference type="OrthoDB" id="6292203at2"/>
<sequence length="217" mass="25056">MLTRSLCILTLSSFIVACNSEDIETANFGSSYYKNDYTLINTTNQEIDFHMANTELDGDERDVKRNKYYVDTLASGADPIKTRHEHNGKYKISFYVQDHSQNTRNYKKLYKVNNDQDYHFIAWQDEELVRLSLVKNQQDNKDNFFAVRFLATETVTLTVNEKPLTLTQGDVSHWRHVDDCNADIKVDDKILSICHASYSNSYTLVVDKNGIKATITE</sequence>
<protein>
    <recommendedName>
        <fullName evidence="4">Lipoprotein</fullName>
    </recommendedName>
</protein>
<dbReference type="EMBL" id="LHPH01000004">
    <property type="protein sequence ID" value="KPH64535.1"/>
    <property type="molecule type" value="Genomic_DNA"/>
</dbReference>
<reference evidence="2 3" key="1">
    <citation type="submission" date="2015-08" db="EMBL/GenBank/DDBJ databases">
        <title>Draft Genome Sequence of Pseudoalteromonas porphyrae UCD-SED14.</title>
        <authorList>
            <person name="Coil D.A."/>
            <person name="Jospin G."/>
            <person name="Lee R.D."/>
            <person name="Eisen J.A."/>
        </authorList>
    </citation>
    <scope>NUCLEOTIDE SEQUENCE [LARGE SCALE GENOMIC DNA]</scope>
    <source>
        <strain evidence="2 3">UCD-SED14</strain>
    </source>
</reference>
<evidence type="ECO:0008006" key="4">
    <source>
        <dbReference type="Google" id="ProtNLM"/>
    </source>
</evidence>
<dbReference type="RefSeq" id="WP_054205339.1">
    <property type="nucleotide sequence ID" value="NZ_LHPH01000004.1"/>
</dbReference>
<dbReference type="PROSITE" id="PS51257">
    <property type="entry name" value="PROKAR_LIPOPROTEIN"/>
    <property type="match status" value="1"/>
</dbReference>
<evidence type="ECO:0000256" key="1">
    <source>
        <dbReference type="SAM" id="SignalP"/>
    </source>
</evidence>
<keyword evidence="1" id="KW-0732">Signal</keyword>
<feature type="chain" id="PRO_5005878263" description="Lipoprotein" evidence="1">
    <location>
        <begin position="18"/>
        <end position="217"/>
    </location>
</feature>
<evidence type="ECO:0000313" key="3">
    <source>
        <dbReference type="Proteomes" id="UP000037848"/>
    </source>
</evidence>
<proteinExistence type="predicted"/>
<organism evidence="2 3">
    <name type="scientific">Pseudoalteromonas porphyrae</name>
    <dbReference type="NCBI Taxonomy" id="187330"/>
    <lineage>
        <taxon>Bacteria</taxon>
        <taxon>Pseudomonadati</taxon>
        <taxon>Pseudomonadota</taxon>
        <taxon>Gammaproteobacteria</taxon>
        <taxon>Alteromonadales</taxon>
        <taxon>Pseudoalteromonadaceae</taxon>
        <taxon>Pseudoalteromonas</taxon>
    </lineage>
</organism>
<gene>
    <name evidence="2" type="ORF">ADS77_04415</name>
</gene>
<dbReference type="PATRIC" id="fig|187330.3.peg.2647"/>
<dbReference type="Proteomes" id="UP000037848">
    <property type="component" value="Unassembled WGS sequence"/>
</dbReference>
<keyword evidence="3" id="KW-1185">Reference proteome</keyword>
<dbReference type="AlphaFoldDB" id="A0A0N1MUY9"/>
<evidence type="ECO:0000313" key="2">
    <source>
        <dbReference type="EMBL" id="KPH64535.1"/>
    </source>
</evidence>
<name>A0A0N1MUY9_9GAMM</name>
<accession>A0A0N1MUY9</accession>